<evidence type="ECO:0000256" key="1">
    <source>
        <dbReference type="SAM" id="SignalP"/>
    </source>
</evidence>
<reference evidence="2 3" key="1">
    <citation type="submission" date="2016-10" db="EMBL/GenBank/DDBJ databases">
        <authorList>
            <person name="de Groot N.N."/>
        </authorList>
    </citation>
    <scope>NUCLEOTIDE SEQUENCE [LARGE SCALE GENOMIC DNA]</scope>
    <source>
        <strain evidence="2 3">DSM 527</strain>
    </source>
</reference>
<dbReference type="OrthoDB" id="642945at2"/>
<organism evidence="2 3">
    <name type="scientific">Chitinophaga filiformis</name>
    <name type="common">Myxococcus filiformis</name>
    <name type="synonym">Flexibacter filiformis</name>
    <dbReference type="NCBI Taxonomy" id="104663"/>
    <lineage>
        <taxon>Bacteria</taxon>
        <taxon>Pseudomonadati</taxon>
        <taxon>Bacteroidota</taxon>
        <taxon>Chitinophagia</taxon>
        <taxon>Chitinophagales</taxon>
        <taxon>Chitinophagaceae</taxon>
        <taxon>Chitinophaga</taxon>
    </lineage>
</organism>
<dbReference type="Proteomes" id="UP000199045">
    <property type="component" value="Unassembled WGS sequence"/>
</dbReference>
<dbReference type="AlphaFoldDB" id="A0A1G7S5D7"/>
<feature type="signal peptide" evidence="1">
    <location>
        <begin position="1"/>
        <end position="20"/>
    </location>
</feature>
<evidence type="ECO:0000313" key="3">
    <source>
        <dbReference type="Proteomes" id="UP000199045"/>
    </source>
</evidence>
<feature type="chain" id="PRO_5011557453" evidence="1">
    <location>
        <begin position="21"/>
        <end position="310"/>
    </location>
</feature>
<gene>
    <name evidence="2" type="ORF">SAMN04488121_103742</name>
</gene>
<keyword evidence="1" id="KW-0732">Signal</keyword>
<evidence type="ECO:0000313" key="2">
    <source>
        <dbReference type="EMBL" id="SDG18208.1"/>
    </source>
</evidence>
<protein>
    <submittedName>
        <fullName evidence="2">Uncharacterized protein</fullName>
    </submittedName>
</protein>
<dbReference type="EMBL" id="FNBN01000003">
    <property type="protein sequence ID" value="SDG18208.1"/>
    <property type="molecule type" value="Genomic_DNA"/>
</dbReference>
<dbReference type="RefSeq" id="WP_143011488.1">
    <property type="nucleotide sequence ID" value="NZ_FNBN01000003.1"/>
</dbReference>
<sequence length="310" mass="32569">MSKSMSLLWAALLICMTACKKEQAIQDSKLSPVTTARKAASPLLKSIEYGTDWSGTVQIAIVTSYTTGTDLQLDVKVPDGYALIGGGAVASPLVSTSAAFLTAAYPDLDYTTWHAASTDHMHTFVHTLYGYAIGLKVTGMTKQELTSNMWLFSNTSSVASHPATSVTIENAYTLIGGGAKVASDANLLVYSYPYGTSWFAASKDHEVSAPASITAYALGLKTAVLEQKNLEVVRDSIATVTSGGISSASIFADTTWVAGSPGALATYKGAGRMLQGIAPHLQDATVTSKDLDVSDSGTTAVYALKIRKKK</sequence>
<accession>A0A1G7S5D7</accession>
<proteinExistence type="predicted"/>
<name>A0A1G7S5D7_CHIFI</name>